<keyword evidence="3" id="KW-1185">Reference proteome</keyword>
<proteinExistence type="predicted"/>
<feature type="non-terminal residue" evidence="2">
    <location>
        <position position="597"/>
    </location>
</feature>
<evidence type="ECO:0000313" key="2">
    <source>
        <dbReference type="EMBL" id="KAG0261581.1"/>
    </source>
</evidence>
<organism evidence="2 3">
    <name type="scientific">Linnemannia exigua</name>
    <dbReference type="NCBI Taxonomy" id="604196"/>
    <lineage>
        <taxon>Eukaryota</taxon>
        <taxon>Fungi</taxon>
        <taxon>Fungi incertae sedis</taxon>
        <taxon>Mucoromycota</taxon>
        <taxon>Mortierellomycotina</taxon>
        <taxon>Mortierellomycetes</taxon>
        <taxon>Mortierellales</taxon>
        <taxon>Mortierellaceae</taxon>
        <taxon>Linnemannia</taxon>
    </lineage>
</organism>
<dbReference type="InterPro" id="IPR024875">
    <property type="entry name" value="Protein_Lines"/>
</dbReference>
<name>A0AAD4D3R8_9FUNG</name>
<accession>A0AAD4D3R8</accession>
<dbReference type="Proteomes" id="UP001194580">
    <property type="component" value="Unassembled WGS sequence"/>
</dbReference>
<evidence type="ECO:0000313" key="3">
    <source>
        <dbReference type="Proteomes" id="UP001194580"/>
    </source>
</evidence>
<dbReference type="AlphaFoldDB" id="A0AAD4D3R8"/>
<evidence type="ECO:0000259" key="1">
    <source>
        <dbReference type="Pfam" id="PF14695"/>
    </source>
</evidence>
<dbReference type="InterPro" id="IPR029415">
    <property type="entry name" value="Lines_C"/>
</dbReference>
<gene>
    <name evidence="2" type="ORF">BGZ95_004200</name>
</gene>
<dbReference type="PANTHER" id="PTHR16057">
    <property type="entry name" value="WINS1, 2 PROTEIN"/>
    <property type="match status" value="1"/>
</dbReference>
<protein>
    <recommendedName>
        <fullName evidence="1">Protein Lines C-terminal domain-containing protein</fullName>
    </recommendedName>
</protein>
<dbReference type="EMBL" id="JAAAIL010002023">
    <property type="protein sequence ID" value="KAG0261581.1"/>
    <property type="molecule type" value="Genomic_DNA"/>
</dbReference>
<reference evidence="2" key="1">
    <citation type="journal article" date="2020" name="Fungal Divers.">
        <title>Resolving the Mortierellaceae phylogeny through synthesis of multi-gene phylogenetics and phylogenomics.</title>
        <authorList>
            <person name="Vandepol N."/>
            <person name="Liber J."/>
            <person name="Desiro A."/>
            <person name="Na H."/>
            <person name="Kennedy M."/>
            <person name="Barry K."/>
            <person name="Grigoriev I.V."/>
            <person name="Miller A.N."/>
            <person name="O'Donnell K."/>
            <person name="Stajich J.E."/>
            <person name="Bonito G."/>
        </authorList>
    </citation>
    <scope>NUCLEOTIDE SEQUENCE</scope>
    <source>
        <strain evidence="2">NRRL 28262</strain>
    </source>
</reference>
<sequence length="597" mass="67711">VIDAKDVITQLAVLSDDQLIKDTQLHVALLYQPGTLIRLLELEDLYVQFSAYRLVKAILLNHNGLCATISATDGNSQLPPLLCNNRQLVIRMLVQKLVNIHQSCSGTGRAILELFHGLLKDHRHLVRNLGYHDNNDTDDSNEEEEATVAALSQHIALTVIQELMTCPEFWDEAALNKILYYREMQYAVLVLMIDIEKARVFGAAGAGDGFWKSVMSCHNNIVQCMDKWMAKDRIGLLPPKKHLELICISMKPSSPSQQQSHERFVGQDMRRALEVLIALSPLLLDTLQKFQEQDPDLEDFSAGRTTFIVLDNPNASLLNNPEAVRQLGQICLTAVLTILDNLDLSDKGDEIGDDIRNDRKQIIELTSSYLIPFLEEWLGDRTLSLLLTVYGEDDAGVSWLLRTMSRIYRSLLTLKSSSHHPSSLVHTTPSTSTTTTPTIPRSSAVLLLDKVQGLLEKHAHPVESLILFLETVGFDYQTILDLLLTLDDHESGGMLAAVMSILRSFTEDTVDQKRIVERWRQEIIQDQQLQPLQQEQAQEDQEEHRLELLSNVHHCLAQLSHQIRRLYKNNLFPYNPKPLLHVLDRTQDILSTLVFFY</sequence>
<feature type="domain" description="Protein Lines C-terminal" evidence="1">
    <location>
        <begin position="554"/>
        <end position="586"/>
    </location>
</feature>
<dbReference type="Pfam" id="PF14695">
    <property type="entry name" value="LINES_C"/>
    <property type="match status" value="1"/>
</dbReference>
<dbReference type="PANTHER" id="PTHR16057:SF1">
    <property type="entry name" value="PROTEIN LINES HOMOLOG 1"/>
    <property type="match status" value="1"/>
</dbReference>
<comment type="caution">
    <text evidence="2">The sequence shown here is derived from an EMBL/GenBank/DDBJ whole genome shotgun (WGS) entry which is preliminary data.</text>
</comment>